<dbReference type="PANTHER" id="PTHR31109:SF2">
    <property type="entry name" value="RIBOSOME BIOGENESIS PROTEIN SLX9 HOMOLOG"/>
    <property type="match status" value="1"/>
</dbReference>
<proteinExistence type="inferred from homology"/>
<feature type="coiled-coil region" evidence="4">
    <location>
        <begin position="9"/>
        <end position="36"/>
    </location>
</feature>
<organism evidence="6 7">
    <name type="scientific">Drosophila lebanonensis</name>
    <name type="common">Fruit fly</name>
    <name type="synonym">Scaptodrosophila lebanonensis</name>
    <dbReference type="NCBI Taxonomy" id="7225"/>
    <lineage>
        <taxon>Eukaryota</taxon>
        <taxon>Metazoa</taxon>
        <taxon>Ecdysozoa</taxon>
        <taxon>Arthropoda</taxon>
        <taxon>Hexapoda</taxon>
        <taxon>Insecta</taxon>
        <taxon>Pterygota</taxon>
        <taxon>Neoptera</taxon>
        <taxon>Endopterygota</taxon>
        <taxon>Diptera</taxon>
        <taxon>Brachycera</taxon>
        <taxon>Muscomorpha</taxon>
        <taxon>Ephydroidea</taxon>
        <taxon>Drosophilidae</taxon>
        <taxon>Scaptodrosophila</taxon>
    </lineage>
</organism>
<evidence type="ECO:0000256" key="5">
    <source>
        <dbReference type="SAM" id="MobiDB-lite"/>
    </source>
</evidence>
<feature type="compositionally biased region" description="Basic and acidic residues" evidence="5">
    <location>
        <begin position="70"/>
        <end position="87"/>
    </location>
</feature>
<dbReference type="GeneID" id="115632408"/>
<keyword evidence="4" id="KW-0175">Coiled coil</keyword>
<dbReference type="InterPro" id="IPR028160">
    <property type="entry name" value="Slx9-like"/>
</dbReference>
<dbReference type="RefSeq" id="XP_030385403.1">
    <property type="nucleotide sequence ID" value="XM_030529543.1"/>
</dbReference>
<feature type="region of interest" description="Disordered" evidence="5">
    <location>
        <begin position="70"/>
        <end position="96"/>
    </location>
</feature>
<evidence type="ECO:0000256" key="3">
    <source>
        <dbReference type="ARBA" id="ARBA00023242"/>
    </source>
</evidence>
<evidence type="ECO:0000313" key="6">
    <source>
        <dbReference type="Proteomes" id="UP000504634"/>
    </source>
</evidence>
<dbReference type="OrthoDB" id="18703at2759"/>
<reference evidence="7" key="1">
    <citation type="submission" date="2025-08" db="UniProtKB">
        <authorList>
            <consortium name="RefSeq"/>
        </authorList>
    </citation>
    <scope>IDENTIFICATION</scope>
    <source>
        <strain evidence="7">11010-0011.00</strain>
        <tissue evidence="7">Whole body</tissue>
    </source>
</reference>
<dbReference type="Pfam" id="PF15341">
    <property type="entry name" value="SLX9"/>
    <property type="match status" value="1"/>
</dbReference>
<comment type="similarity">
    <text evidence="2">Belongs to the SLX9 family.</text>
</comment>
<keyword evidence="6" id="KW-1185">Reference proteome</keyword>
<dbReference type="GO" id="GO:0030686">
    <property type="term" value="C:90S preribosome"/>
    <property type="evidence" value="ECO:0007669"/>
    <property type="project" value="InterPro"/>
</dbReference>
<protein>
    <submittedName>
        <fullName evidence="7">Protein FAM207A</fullName>
    </submittedName>
</protein>
<keyword evidence="3" id="KW-0539">Nucleus</keyword>
<dbReference type="GO" id="GO:0005730">
    <property type="term" value="C:nucleolus"/>
    <property type="evidence" value="ECO:0007669"/>
    <property type="project" value="UniProtKB-SubCell"/>
</dbReference>
<accession>A0A6J2UD88</accession>
<evidence type="ECO:0000256" key="1">
    <source>
        <dbReference type="ARBA" id="ARBA00004604"/>
    </source>
</evidence>
<name>A0A6J2UD88_DROLE</name>
<comment type="subcellular location">
    <subcellularLocation>
        <location evidence="1">Nucleus</location>
        <location evidence="1">Nucleolus</location>
    </subcellularLocation>
</comment>
<dbReference type="AlphaFoldDB" id="A0A6J2UD88"/>
<gene>
    <name evidence="7" type="primary">LOC115632408</name>
</gene>
<evidence type="ECO:0000313" key="7">
    <source>
        <dbReference type="RefSeq" id="XP_030385403.1"/>
    </source>
</evidence>
<dbReference type="GO" id="GO:0030688">
    <property type="term" value="C:preribosome, small subunit precursor"/>
    <property type="evidence" value="ECO:0007669"/>
    <property type="project" value="InterPro"/>
</dbReference>
<evidence type="ECO:0000256" key="4">
    <source>
        <dbReference type="SAM" id="Coils"/>
    </source>
</evidence>
<dbReference type="PANTHER" id="PTHR31109">
    <property type="entry name" value="PROTEIN FAM207A"/>
    <property type="match status" value="1"/>
</dbReference>
<evidence type="ECO:0000256" key="2">
    <source>
        <dbReference type="ARBA" id="ARBA00011022"/>
    </source>
</evidence>
<dbReference type="Proteomes" id="UP000504634">
    <property type="component" value="Unplaced"/>
</dbReference>
<sequence length="182" mass="21012">MGKVKKNVRAKAKSAVAAVKQKAQNVQAQINKASRDERLLHRTLTPRNTATKKEKSALKHKKLLNRFAELKKDRKEEQARKQREKTGGDVVGNLKPLRDALPSLKDIYDLVKSKRNAPEEQQVSQEPVLSAKQKIKKKRTQLVNRVNSFEKLIKDKNFRNNPREVIAAHVRNKYNQMDEEDE</sequence>
<dbReference type="GO" id="GO:0000462">
    <property type="term" value="P:maturation of SSU-rRNA from tricistronic rRNA transcript (SSU-rRNA, 5.8S rRNA, LSU-rRNA)"/>
    <property type="evidence" value="ECO:0007669"/>
    <property type="project" value="InterPro"/>
</dbReference>